<dbReference type="Gene3D" id="3.90.550.10">
    <property type="entry name" value="Spore Coat Polysaccharide Biosynthesis Protein SpsA, Chain A"/>
    <property type="match status" value="1"/>
</dbReference>
<dbReference type="SUPFAM" id="SSF53448">
    <property type="entry name" value="Nucleotide-diphospho-sugar transferases"/>
    <property type="match status" value="1"/>
</dbReference>
<proteinExistence type="predicted"/>
<dbReference type="PANTHER" id="PTHR48090:SF7">
    <property type="entry name" value="RFBJ PROTEIN"/>
    <property type="match status" value="1"/>
</dbReference>
<reference evidence="2 3" key="1">
    <citation type="submission" date="2018-06" db="EMBL/GenBank/DDBJ databases">
        <title>Extensive metabolic versatility and redundancy in microbially diverse, dynamic hydrothermal sediments.</title>
        <authorList>
            <person name="Dombrowski N."/>
            <person name="Teske A."/>
            <person name="Baker B.J."/>
        </authorList>
    </citation>
    <scope>NUCLEOTIDE SEQUENCE [LARGE SCALE GENOMIC DNA]</scope>
    <source>
        <strain evidence="2">B9_G13</strain>
    </source>
</reference>
<dbReference type="Pfam" id="PF00535">
    <property type="entry name" value="Glycos_transf_2"/>
    <property type="match status" value="1"/>
</dbReference>
<dbReference type="EMBL" id="QMWO01000106">
    <property type="protein sequence ID" value="RLG68983.1"/>
    <property type="molecule type" value="Genomic_DNA"/>
</dbReference>
<accession>A0A497JEX3</accession>
<dbReference type="Proteomes" id="UP000277633">
    <property type="component" value="Unassembled WGS sequence"/>
</dbReference>
<evidence type="ECO:0000259" key="1">
    <source>
        <dbReference type="Pfam" id="PF00535"/>
    </source>
</evidence>
<dbReference type="InterPro" id="IPR001173">
    <property type="entry name" value="Glyco_trans_2-like"/>
</dbReference>
<dbReference type="AlphaFoldDB" id="A0A497JEX3"/>
<sequence>MKCSIIVPAYNEEQGIKHCIVEIMKNVPDAEIIVVNDGSTDNTANIVRELSKRHKNVKLVSYKHNRGKGYALRKGASIAKGKILVTFDADCSVDAGEIKKFLHAVEKDGNAFANGSRFLIPMEKRAMPLLHIMGNKLFALALSFLLGQRISDGLCGTKALAREHFKRMKLKENSWPDFEMLAEALRLGLRIVDIPVYYRRRQYGKSKMKTIKHGFYFFTQLIKIALGKFFK</sequence>
<dbReference type="CDD" id="cd04179">
    <property type="entry name" value="DPM_DPG-synthase_like"/>
    <property type="match status" value="1"/>
</dbReference>
<feature type="domain" description="Glycosyltransferase 2-like" evidence="1">
    <location>
        <begin position="4"/>
        <end position="166"/>
    </location>
</feature>
<protein>
    <recommendedName>
        <fullName evidence="1">Glycosyltransferase 2-like domain-containing protein</fullName>
    </recommendedName>
</protein>
<gene>
    <name evidence="2" type="ORF">DRO07_02850</name>
</gene>
<evidence type="ECO:0000313" key="3">
    <source>
        <dbReference type="Proteomes" id="UP000277633"/>
    </source>
</evidence>
<name>A0A497JEX3_9ARCH</name>
<evidence type="ECO:0000313" key="2">
    <source>
        <dbReference type="EMBL" id="RLG68983.1"/>
    </source>
</evidence>
<dbReference type="InterPro" id="IPR050256">
    <property type="entry name" value="Glycosyltransferase_2"/>
</dbReference>
<organism evidence="2 3">
    <name type="scientific">Candidatus Iainarchaeum sp</name>
    <dbReference type="NCBI Taxonomy" id="3101447"/>
    <lineage>
        <taxon>Archaea</taxon>
        <taxon>Candidatus Iainarchaeota</taxon>
        <taxon>Candidatus Iainarchaeia</taxon>
        <taxon>Candidatus Iainarchaeales</taxon>
        <taxon>Candidatus Iainarchaeaceae</taxon>
        <taxon>Candidatus Iainarchaeum</taxon>
    </lineage>
</organism>
<dbReference type="PANTHER" id="PTHR48090">
    <property type="entry name" value="UNDECAPRENYL-PHOSPHATE 4-DEOXY-4-FORMAMIDO-L-ARABINOSE TRANSFERASE-RELATED"/>
    <property type="match status" value="1"/>
</dbReference>
<dbReference type="InterPro" id="IPR029044">
    <property type="entry name" value="Nucleotide-diphossugar_trans"/>
</dbReference>
<comment type="caution">
    <text evidence="2">The sequence shown here is derived from an EMBL/GenBank/DDBJ whole genome shotgun (WGS) entry which is preliminary data.</text>
</comment>